<dbReference type="PANTHER" id="PTHR36838">
    <property type="entry name" value="AUXIN EFFLUX CARRIER FAMILY PROTEIN"/>
    <property type="match status" value="1"/>
</dbReference>
<name>A0A9D2NZR1_9FIRM</name>
<dbReference type="Gene3D" id="1.20.1530.20">
    <property type="match status" value="1"/>
</dbReference>
<dbReference type="AlphaFoldDB" id="A0A9D2NZR1"/>
<dbReference type="GO" id="GO:0055085">
    <property type="term" value="P:transmembrane transport"/>
    <property type="evidence" value="ECO:0007669"/>
    <property type="project" value="InterPro"/>
</dbReference>
<evidence type="ECO:0000256" key="3">
    <source>
        <dbReference type="ARBA" id="ARBA00022448"/>
    </source>
</evidence>
<comment type="caution">
    <text evidence="9">The sequence shown here is derived from an EMBL/GenBank/DDBJ whole genome shotgun (WGS) entry which is preliminary data.</text>
</comment>
<evidence type="ECO:0000256" key="8">
    <source>
        <dbReference type="SAM" id="Phobius"/>
    </source>
</evidence>
<comment type="subcellular location">
    <subcellularLocation>
        <location evidence="1">Cell membrane</location>
        <topology evidence="1">Multi-pass membrane protein</topology>
    </subcellularLocation>
</comment>
<dbReference type="Pfam" id="PF03547">
    <property type="entry name" value="Mem_trans"/>
    <property type="match status" value="2"/>
</dbReference>
<dbReference type="GO" id="GO:0005886">
    <property type="term" value="C:plasma membrane"/>
    <property type="evidence" value="ECO:0007669"/>
    <property type="project" value="UniProtKB-SubCell"/>
</dbReference>
<feature type="transmembrane region" description="Helical" evidence="8">
    <location>
        <begin position="276"/>
        <end position="301"/>
    </location>
</feature>
<accession>A0A9D2NZR1</accession>
<gene>
    <name evidence="9" type="ORF">H9701_03480</name>
</gene>
<feature type="transmembrane region" description="Helical" evidence="8">
    <location>
        <begin position="6"/>
        <end position="26"/>
    </location>
</feature>
<protein>
    <submittedName>
        <fullName evidence="9">AEC family transporter</fullName>
    </submittedName>
</protein>
<feature type="transmembrane region" description="Helical" evidence="8">
    <location>
        <begin position="221"/>
        <end position="241"/>
    </location>
</feature>
<reference evidence="9" key="1">
    <citation type="journal article" date="2021" name="PeerJ">
        <title>Extensive microbial diversity within the chicken gut microbiome revealed by metagenomics and culture.</title>
        <authorList>
            <person name="Gilroy R."/>
            <person name="Ravi A."/>
            <person name="Getino M."/>
            <person name="Pursley I."/>
            <person name="Horton D.L."/>
            <person name="Alikhan N.F."/>
            <person name="Baker D."/>
            <person name="Gharbi K."/>
            <person name="Hall N."/>
            <person name="Watson M."/>
            <person name="Adriaenssens E.M."/>
            <person name="Foster-Nyarko E."/>
            <person name="Jarju S."/>
            <person name="Secka A."/>
            <person name="Antonio M."/>
            <person name="Oren A."/>
            <person name="Chaudhuri R.R."/>
            <person name="La Ragione R."/>
            <person name="Hildebrand F."/>
            <person name="Pallen M.J."/>
        </authorList>
    </citation>
    <scope>NUCLEOTIDE SEQUENCE</scope>
    <source>
        <strain evidence="9">CHK186-1790</strain>
    </source>
</reference>
<dbReference type="EMBL" id="DWWJ01000068">
    <property type="protein sequence ID" value="HJC40601.1"/>
    <property type="molecule type" value="Genomic_DNA"/>
</dbReference>
<evidence type="ECO:0000256" key="2">
    <source>
        <dbReference type="ARBA" id="ARBA00010145"/>
    </source>
</evidence>
<keyword evidence="7 8" id="KW-0472">Membrane</keyword>
<dbReference type="PANTHER" id="PTHR36838:SF1">
    <property type="entry name" value="SLR1864 PROTEIN"/>
    <property type="match status" value="1"/>
</dbReference>
<keyword evidence="5 8" id="KW-0812">Transmembrane</keyword>
<evidence type="ECO:0000256" key="6">
    <source>
        <dbReference type="ARBA" id="ARBA00022989"/>
    </source>
</evidence>
<dbReference type="InterPro" id="IPR004776">
    <property type="entry name" value="Mem_transp_PIN-like"/>
</dbReference>
<feature type="transmembrane region" description="Helical" evidence="8">
    <location>
        <begin position="68"/>
        <end position="89"/>
    </location>
</feature>
<evidence type="ECO:0000313" key="9">
    <source>
        <dbReference type="EMBL" id="HJC40601.1"/>
    </source>
</evidence>
<feature type="transmembrane region" description="Helical" evidence="8">
    <location>
        <begin position="158"/>
        <end position="178"/>
    </location>
</feature>
<organism evidence="9 10">
    <name type="scientific">Candidatus Intestinimonas pullistercoris</name>
    <dbReference type="NCBI Taxonomy" id="2838623"/>
    <lineage>
        <taxon>Bacteria</taxon>
        <taxon>Bacillati</taxon>
        <taxon>Bacillota</taxon>
        <taxon>Clostridia</taxon>
        <taxon>Eubacteriales</taxon>
        <taxon>Intestinimonas</taxon>
    </lineage>
</organism>
<feature type="transmembrane region" description="Helical" evidence="8">
    <location>
        <begin position="247"/>
        <end position="269"/>
    </location>
</feature>
<keyword evidence="4" id="KW-1003">Cell membrane</keyword>
<reference evidence="9" key="2">
    <citation type="submission" date="2021-04" db="EMBL/GenBank/DDBJ databases">
        <authorList>
            <person name="Gilroy R."/>
        </authorList>
    </citation>
    <scope>NUCLEOTIDE SEQUENCE</scope>
    <source>
        <strain evidence="9">CHK186-1790</strain>
    </source>
</reference>
<feature type="transmembrane region" description="Helical" evidence="8">
    <location>
        <begin position="128"/>
        <end position="146"/>
    </location>
</feature>
<evidence type="ECO:0000313" key="10">
    <source>
        <dbReference type="Proteomes" id="UP000823882"/>
    </source>
</evidence>
<keyword evidence="3" id="KW-0813">Transport</keyword>
<proteinExistence type="inferred from homology"/>
<dbReference type="Proteomes" id="UP000823882">
    <property type="component" value="Unassembled WGS sequence"/>
</dbReference>
<evidence type="ECO:0000256" key="5">
    <source>
        <dbReference type="ARBA" id="ARBA00022692"/>
    </source>
</evidence>
<keyword evidence="6 8" id="KW-1133">Transmembrane helix</keyword>
<evidence type="ECO:0000256" key="1">
    <source>
        <dbReference type="ARBA" id="ARBA00004651"/>
    </source>
</evidence>
<comment type="similarity">
    <text evidence="2">Belongs to the auxin efflux carrier (TC 2.A.69) family.</text>
</comment>
<evidence type="ECO:0000256" key="7">
    <source>
        <dbReference type="ARBA" id="ARBA00023136"/>
    </source>
</evidence>
<dbReference type="InterPro" id="IPR038770">
    <property type="entry name" value="Na+/solute_symporter_sf"/>
</dbReference>
<sequence length="308" mass="32266">MVESFLVVAGQVATLFLLIGVGFVLAKLGVLTPEGTSQMSTLALYVVTPCIMTRSFETQREPGMVGTLGIFLAAYVLCTLLGILLAQGCFRKEPLDRRGPLRFGAAYGNNGFMGLPLVMSVLGSEAAIFGAVSAVGFNILLWTQGFHTMGGKVTLRSALVNPATVGTAMGLTLFLTGWRPPAPVDNTISFLADLNTPLPMIVLGAQMAGADLRTAFTNRRLYLVAAVRLVAAPLIALLVLLPLRLEPMSYCACVVLCAVPPAGATAMFAQKLGRDTALAAQTVSAVTLMSMLTLPVFAVAARQLSGLG</sequence>
<evidence type="ECO:0000256" key="4">
    <source>
        <dbReference type="ARBA" id="ARBA00022475"/>
    </source>
</evidence>